<dbReference type="Pfam" id="PF13807">
    <property type="entry name" value="GNVR"/>
    <property type="match status" value="1"/>
</dbReference>
<dbReference type="EMBL" id="JAVDSB010000012">
    <property type="protein sequence ID" value="MDR6553885.1"/>
    <property type="molecule type" value="Genomic_DNA"/>
</dbReference>
<feature type="domain" description="Polysaccharide chain length determinant N-terminal" evidence="8">
    <location>
        <begin position="4"/>
        <end position="81"/>
    </location>
</feature>
<dbReference type="Proteomes" id="UP001267290">
    <property type="component" value="Unassembled WGS sequence"/>
</dbReference>
<evidence type="ECO:0000256" key="1">
    <source>
        <dbReference type="ARBA" id="ARBA00004651"/>
    </source>
</evidence>
<comment type="subcellular location">
    <subcellularLocation>
        <location evidence="1">Cell membrane</location>
        <topology evidence="1">Multi-pass membrane protein</topology>
    </subcellularLocation>
</comment>
<evidence type="ECO:0000256" key="7">
    <source>
        <dbReference type="SAM" id="Phobius"/>
    </source>
</evidence>
<comment type="similarity">
    <text evidence="2">Belongs to the CpsC/CapA family.</text>
</comment>
<evidence type="ECO:0000256" key="2">
    <source>
        <dbReference type="ARBA" id="ARBA00006683"/>
    </source>
</evidence>
<keyword evidence="11" id="KW-1185">Reference proteome</keyword>
<keyword evidence="5 7" id="KW-1133">Transmembrane helix</keyword>
<accession>A0ABU1P2A8</accession>
<dbReference type="RefSeq" id="WP_310501323.1">
    <property type="nucleotide sequence ID" value="NZ_JAVDSB010000012.1"/>
</dbReference>
<evidence type="ECO:0000256" key="5">
    <source>
        <dbReference type="ARBA" id="ARBA00022989"/>
    </source>
</evidence>
<proteinExistence type="inferred from homology"/>
<evidence type="ECO:0000256" key="3">
    <source>
        <dbReference type="ARBA" id="ARBA00022475"/>
    </source>
</evidence>
<evidence type="ECO:0000256" key="6">
    <source>
        <dbReference type="ARBA" id="ARBA00023136"/>
    </source>
</evidence>
<dbReference type="PANTHER" id="PTHR32309">
    <property type="entry name" value="TYROSINE-PROTEIN KINASE"/>
    <property type="match status" value="1"/>
</dbReference>
<keyword evidence="4 7" id="KW-0812">Transmembrane</keyword>
<evidence type="ECO:0000313" key="11">
    <source>
        <dbReference type="Proteomes" id="UP001267290"/>
    </source>
</evidence>
<keyword evidence="3" id="KW-1003">Cell membrane</keyword>
<name>A0ABU1P2A8_9BACL</name>
<dbReference type="InterPro" id="IPR003856">
    <property type="entry name" value="LPS_length_determ_N"/>
</dbReference>
<protein>
    <submittedName>
        <fullName evidence="10">Capsular polysaccharide biosynthesis protein</fullName>
    </submittedName>
</protein>
<organism evidence="10 11">
    <name type="scientific">Paenibacillus qinlingensis</name>
    <dbReference type="NCBI Taxonomy" id="1837343"/>
    <lineage>
        <taxon>Bacteria</taxon>
        <taxon>Bacillati</taxon>
        <taxon>Bacillota</taxon>
        <taxon>Bacilli</taxon>
        <taxon>Bacillales</taxon>
        <taxon>Paenibacillaceae</taxon>
        <taxon>Paenibacillus</taxon>
    </lineage>
</organism>
<evidence type="ECO:0000313" key="10">
    <source>
        <dbReference type="EMBL" id="MDR6553885.1"/>
    </source>
</evidence>
<dbReference type="PANTHER" id="PTHR32309:SF31">
    <property type="entry name" value="CAPSULAR EXOPOLYSACCHARIDE FAMILY"/>
    <property type="match status" value="1"/>
</dbReference>
<feature type="transmembrane region" description="Helical" evidence="7">
    <location>
        <begin position="169"/>
        <end position="190"/>
    </location>
</feature>
<keyword evidence="6 7" id="KW-0472">Membrane</keyword>
<dbReference type="Pfam" id="PF02706">
    <property type="entry name" value="Wzz"/>
    <property type="match status" value="1"/>
</dbReference>
<feature type="domain" description="Tyrosine-protein kinase G-rich" evidence="9">
    <location>
        <begin position="145"/>
        <end position="189"/>
    </location>
</feature>
<sequence length="223" mass="24684">MGEQIFAAIRRHFVVFPMILICFVAAGFGINMLLQPEYQAKSTLIANFGKASDNVSNKYNELLANQMLTTTYQEAIQSLFIANIVKLKLSSSLTPSELLRKIQVKTDPGALILSIYANANDANQAVAIANAFAESFVSNSTLILNQANVNVLDLAVYENSSSPVKPKKMFNLAVCTFVGFFAATSFSLLLDKKRLKKVKKKERIPNFRLEAQVKREAPTQLEV</sequence>
<gene>
    <name evidence="10" type="ORF">J2736_005095</name>
</gene>
<evidence type="ECO:0000259" key="9">
    <source>
        <dbReference type="Pfam" id="PF13807"/>
    </source>
</evidence>
<dbReference type="InterPro" id="IPR050445">
    <property type="entry name" value="Bact_polysacc_biosynth/exp"/>
</dbReference>
<reference evidence="10 11" key="1">
    <citation type="submission" date="2023-07" db="EMBL/GenBank/DDBJ databases">
        <title>Sorghum-associated microbial communities from plants grown in Nebraska, USA.</title>
        <authorList>
            <person name="Schachtman D."/>
        </authorList>
    </citation>
    <scope>NUCLEOTIDE SEQUENCE [LARGE SCALE GENOMIC DNA]</scope>
    <source>
        <strain evidence="10 11">CC258</strain>
    </source>
</reference>
<feature type="transmembrane region" description="Helical" evidence="7">
    <location>
        <begin position="12"/>
        <end position="34"/>
    </location>
</feature>
<dbReference type="InterPro" id="IPR032807">
    <property type="entry name" value="GNVR"/>
</dbReference>
<evidence type="ECO:0000259" key="8">
    <source>
        <dbReference type="Pfam" id="PF02706"/>
    </source>
</evidence>
<evidence type="ECO:0000256" key="4">
    <source>
        <dbReference type="ARBA" id="ARBA00022692"/>
    </source>
</evidence>
<comment type="caution">
    <text evidence="10">The sequence shown here is derived from an EMBL/GenBank/DDBJ whole genome shotgun (WGS) entry which is preliminary data.</text>
</comment>